<dbReference type="GO" id="GO:0030170">
    <property type="term" value="F:pyridoxal phosphate binding"/>
    <property type="evidence" value="ECO:0007669"/>
    <property type="project" value="UniProtKB-UniRule"/>
</dbReference>
<feature type="domain" description="Alanine racemase C-terminal" evidence="8">
    <location>
        <begin position="269"/>
        <end position="401"/>
    </location>
</feature>
<dbReference type="GO" id="GO:0008784">
    <property type="term" value="F:alanine racemase activity"/>
    <property type="evidence" value="ECO:0007669"/>
    <property type="project" value="UniProtKB-UniRule"/>
</dbReference>
<accession>A0A328HC17</accession>
<evidence type="ECO:0000259" key="8">
    <source>
        <dbReference type="SMART" id="SM01005"/>
    </source>
</evidence>
<feature type="modified residue" description="N6-(pyridoxal phosphate)lysine" evidence="4 5">
    <location>
        <position position="60"/>
    </location>
</feature>
<evidence type="ECO:0000256" key="6">
    <source>
        <dbReference type="PIRSR" id="PIRSR600821-52"/>
    </source>
</evidence>
<evidence type="ECO:0000256" key="3">
    <source>
        <dbReference type="ARBA" id="ARBA00023235"/>
    </source>
</evidence>
<dbReference type="FunFam" id="3.20.20.10:FF:000002">
    <property type="entry name" value="Alanine racemase"/>
    <property type="match status" value="1"/>
</dbReference>
<feature type="region of interest" description="Disordered" evidence="7">
    <location>
        <begin position="1"/>
        <end position="22"/>
    </location>
</feature>
<evidence type="ECO:0000313" key="10">
    <source>
        <dbReference type="Proteomes" id="UP000249166"/>
    </source>
</evidence>
<dbReference type="SUPFAM" id="SSF51419">
    <property type="entry name" value="PLP-binding barrel"/>
    <property type="match status" value="1"/>
</dbReference>
<dbReference type="SMART" id="SM01005">
    <property type="entry name" value="Ala_racemase_C"/>
    <property type="match status" value="1"/>
</dbReference>
<dbReference type="Pfam" id="PF01168">
    <property type="entry name" value="Ala_racemase_N"/>
    <property type="match status" value="1"/>
</dbReference>
<name>A0A328HC17_ARTGO</name>
<evidence type="ECO:0000256" key="4">
    <source>
        <dbReference type="HAMAP-Rule" id="MF_01201"/>
    </source>
</evidence>
<dbReference type="Gene3D" id="2.40.37.10">
    <property type="entry name" value="Lyase, Ornithine Decarboxylase, Chain A, domain 1"/>
    <property type="match status" value="1"/>
</dbReference>
<dbReference type="RefSeq" id="WP_111905240.1">
    <property type="nucleotide sequence ID" value="NZ_QLNP01000098.1"/>
</dbReference>
<evidence type="ECO:0000256" key="5">
    <source>
        <dbReference type="PIRSR" id="PIRSR600821-50"/>
    </source>
</evidence>
<organism evidence="9 10">
    <name type="scientific">Arthrobacter globiformis</name>
    <dbReference type="NCBI Taxonomy" id="1665"/>
    <lineage>
        <taxon>Bacteria</taxon>
        <taxon>Bacillati</taxon>
        <taxon>Actinomycetota</taxon>
        <taxon>Actinomycetes</taxon>
        <taxon>Micrococcales</taxon>
        <taxon>Micrococcaceae</taxon>
        <taxon>Arthrobacter</taxon>
    </lineage>
</organism>
<dbReference type="InterPro" id="IPR011079">
    <property type="entry name" value="Ala_racemase_C"/>
</dbReference>
<comment type="caution">
    <text evidence="9">The sequence shown here is derived from an EMBL/GenBank/DDBJ whole genome shotgun (WGS) entry which is preliminary data.</text>
</comment>
<evidence type="ECO:0000256" key="1">
    <source>
        <dbReference type="ARBA" id="ARBA00001933"/>
    </source>
</evidence>
<dbReference type="GO" id="GO:0030632">
    <property type="term" value="P:D-alanine biosynthetic process"/>
    <property type="evidence" value="ECO:0007669"/>
    <property type="project" value="UniProtKB-UniRule"/>
</dbReference>
<dbReference type="GO" id="GO:0009252">
    <property type="term" value="P:peptidoglycan biosynthetic process"/>
    <property type="evidence" value="ECO:0007669"/>
    <property type="project" value="TreeGrafter"/>
</dbReference>
<dbReference type="AlphaFoldDB" id="A0A328HC17"/>
<evidence type="ECO:0000313" key="9">
    <source>
        <dbReference type="EMBL" id="RAM36088.1"/>
    </source>
</evidence>
<dbReference type="OrthoDB" id="9813814at2"/>
<dbReference type="InterPro" id="IPR000821">
    <property type="entry name" value="Ala_racemase"/>
</dbReference>
<gene>
    <name evidence="9" type="primary">alr</name>
    <name evidence="9" type="ORF">DBZ45_18275</name>
</gene>
<keyword evidence="2 4" id="KW-0663">Pyridoxal phosphate</keyword>
<dbReference type="Pfam" id="PF00842">
    <property type="entry name" value="Ala_racemase_C"/>
    <property type="match status" value="1"/>
</dbReference>
<feature type="active site" description="Proton acceptor; specific for D-alanine" evidence="4">
    <location>
        <position position="60"/>
    </location>
</feature>
<evidence type="ECO:0000256" key="7">
    <source>
        <dbReference type="SAM" id="MobiDB-lite"/>
    </source>
</evidence>
<dbReference type="HAMAP" id="MF_01201">
    <property type="entry name" value="Ala_racemase"/>
    <property type="match status" value="1"/>
</dbReference>
<dbReference type="PANTHER" id="PTHR30511">
    <property type="entry name" value="ALANINE RACEMASE"/>
    <property type="match status" value="1"/>
</dbReference>
<dbReference type="PANTHER" id="PTHR30511:SF0">
    <property type="entry name" value="ALANINE RACEMASE, CATABOLIC-RELATED"/>
    <property type="match status" value="1"/>
</dbReference>
<sequence>MIYPAATGDRPAVTGQAGTSHGFNRTAHERSAVIDLEAIRHNVRRLAAAAEPAKVMAVVKADAYGHGAVPVARAALEAGASWLGVAHISEALALRAAGIEAPLLAWLHTPDSNFGAAVAAGVDIGCSGWELEQIVAAAREQERPARVHLKVDTGLGRNGATVEVWDRLVGEAVEYQDQGLLRVVGIFSHLAVADEPERPETDDQLAAFREVLAIAEDAGVDPEVRHLANTPATLSRPDTHFDLVRAGLGIYGLSPFEGQTSEELGLRPAMTLRTVVSHCKDVHSGQGVSYGFNYRTSGASTLGLIPLGYADGVPRVATGGPVRVEGVTYPVVGRIAMDQMVIDLGPLNVSRGGHSVLGAEAVLFGDGADGGPTADDWARAAGTNNYEIVTRISPRVPRTYINESPRGQGPAAESPAGESTATGTPAP</sequence>
<feature type="compositionally biased region" description="Polar residues" evidence="7">
    <location>
        <begin position="417"/>
        <end position="427"/>
    </location>
</feature>
<feature type="binding site" evidence="4 6">
    <location>
        <position position="157"/>
    </location>
    <ligand>
        <name>substrate</name>
    </ligand>
</feature>
<dbReference type="InterPro" id="IPR009006">
    <property type="entry name" value="Ala_racemase/Decarboxylase_C"/>
</dbReference>
<evidence type="ECO:0000256" key="2">
    <source>
        <dbReference type="ARBA" id="ARBA00022898"/>
    </source>
</evidence>
<reference evidence="9 10" key="1">
    <citation type="submission" date="2018-04" db="EMBL/GenBank/DDBJ databases">
        <title>Bacteria isolated from cave deposits of Manipur.</title>
        <authorList>
            <person name="Sahoo D."/>
            <person name="Sarangthem I."/>
            <person name="Nandeibam J."/>
        </authorList>
    </citation>
    <scope>NUCLEOTIDE SEQUENCE [LARGE SCALE GENOMIC DNA]</scope>
    <source>
        <strain evidence="10">mrc11</strain>
    </source>
</reference>
<dbReference type="InterPro" id="IPR001608">
    <property type="entry name" value="Ala_racemase_N"/>
</dbReference>
<feature type="binding site" evidence="4 6">
    <location>
        <position position="337"/>
    </location>
    <ligand>
        <name>substrate</name>
    </ligand>
</feature>
<dbReference type="UniPathway" id="UPA00042">
    <property type="reaction ID" value="UER00497"/>
</dbReference>
<dbReference type="EC" id="5.1.1.1" evidence="4"/>
<dbReference type="EMBL" id="QLNP01000098">
    <property type="protein sequence ID" value="RAM36088.1"/>
    <property type="molecule type" value="Genomic_DNA"/>
</dbReference>
<comment type="pathway">
    <text evidence="4">Amino-acid biosynthesis; D-alanine biosynthesis; D-alanine from L-alanine: step 1/1.</text>
</comment>
<dbReference type="Proteomes" id="UP000249166">
    <property type="component" value="Unassembled WGS sequence"/>
</dbReference>
<feature type="region of interest" description="Disordered" evidence="7">
    <location>
        <begin position="398"/>
        <end position="427"/>
    </location>
</feature>
<dbReference type="Gene3D" id="3.20.20.10">
    <property type="entry name" value="Alanine racemase"/>
    <property type="match status" value="1"/>
</dbReference>
<dbReference type="SUPFAM" id="SSF50621">
    <property type="entry name" value="Alanine racemase C-terminal domain-like"/>
    <property type="match status" value="1"/>
</dbReference>
<dbReference type="InterPro" id="IPR029066">
    <property type="entry name" value="PLP-binding_barrel"/>
</dbReference>
<proteinExistence type="inferred from homology"/>
<dbReference type="PRINTS" id="PR00992">
    <property type="entry name" value="ALARACEMASE"/>
</dbReference>
<dbReference type="NCBIfam" id="TIGR00492">
    <property type="entry name" value="alr"/>
    <property type="match status" value="1"/>
</dbReference>
<dbReference type="InterPro" id="IPR020622">
    <property type="entry name" value="Ala_racemase_pyridoxalP-BS"/>
</dbReference>
<comment type="function">
    <text evidence="4">Catalyzes the interconversion of L-alanine and D-alanine. May also act on other amino acids.</text>
</comment>
<dbReference type="CDD" id="cd00430">
    <property type="entry name" value="PLPDE_III_AR"/>
    <property type="match status" value="1"/>
</dbReference>
<dbReference type="GO" id="GO:0005829">
    <property type="term" value="C:cytosol"/>
    <property type="evidence" value="ECO:0007669"/>
    <property type="project" value="TreeGrafter"/>
</dbReference>
<comment type="catalytic activity">
    <reaction evidence="4">
        <text>L-alanine = D-alanine</text>
        <dbReference type="Rhea" id="RHEA:20249"/>
        <dbReference type="ChEBI" id="CHEBI:57416"/>
        <dbReference type="ChEBI" id="CHEBI:57972"/>
        <dbReference type="EC" id="5.1.1.1"/>
    </reaction>
</comment>
<dbReference type="PROSITE" id="PS00395">
    <property type="entry name" value="ALANINE_RACEMASE"/>
    <property type="match status" value="1"/>
</dbReference>
<feature type="active site" description="Proton acceptor; specific for L-alanine" evidence="4">
    <location>
        <position position="290"/>
    </location>
</feature>
<comment type="cofactor">
    <cofactor evidence="1 4 5">
        <name>pyridoxal 5'-phosphate</name>
        <dbReference type="ChEBI" id="CHEBI:597326"/>
    </cofactor>
</comment>
<protein>
    <recommendedName>
        <fullName evidence="4">Alanine racemase</fullName>
        <ecNumber evidence="4">5.1.1.1</ecNumber>
    </recommendedName>
</protein>
<keyword evidence="3 4" id="KW-0413">Isomerase</keyword>
<comment type="similarity">
    <text evidence="4">Belongs to the alanine racemase family.</text>
</comment>